<dbReference type="RefSeq" id="WP_179808978.1">
    <property type="nucleotide sequence ID" value="NZ_JACCHL010000001.1"/>
</dbReference>
<feature type="compositionally biased region" description="Basic and acidic residues" evidence="1">
    <location>
        <begin position="406"/>
        <end position="416"/>
    </location>
</feature>
<evidence type="ECO:0000313" key="3">
    <source>
        <dbReference type="Proteomes" id="UP000584931"/>
    </source>
</evidence>
<comment type="caution">
    <text evidence="2">The sequence shown here is derived from an EMBL/GenBank/DDBJ whole genome shotgun (WGS) entry which is preliminary data.</text>
</comment>
<dbReference type="GO" id="GO:0055070">
    <property type="term" value="P:copper ion homeostasis"/>
    <property type="evidence" value="ECO:0007669"/>
    <property type="project" value="InterPro"/>
</dbReference>
<name>A0A7Z0BIV2_9ACTN</name>
<evidence type="ECO:0008006" key="4">
    <source>
        <dbReference type="Google" id="ProtNLM"/>
    </source>
</evidence>
<dbReference type="GO" id="GO:0016020">
    <property type="term" value="C:membrane"/>
    <property type="evidence" value="ECO:0007669"/>
    <property type="project" value="InterPro"/>
</dbReference>
<feature type="region of interest" description="Disordered" evidence="1">
    <location>
        <begin position="368"/>
        <end position="416"/>
    </location>
</feature>
<dbReference type="EMBL" id="JACCHL010000001">
    <property type="protein sequence ID" value="NYH50777.1"/>
    <property type="molecule type" value="Genomic_DNA"/>
</dbReference>
<feature type="region of interest" description="Disordered" evidence="1">
    <location>
        <begin position="163"/>
        <end position="249"/>
    </location>
</feature>
<feature type="compositionally biased region" description="Acidic residues" evidence="1">
    <location>
        <begin position="195"/>
        <end position="204"/>
    </location>
</feature>
<dbReference type="Pfam" id="PF11382">
    <property type="entry name" value="MctB"/>
    <property type="match status" value="2"/>
</dbReference>
<protein>
    <recommendedName>
        <fullName evidence="4">Channel protein</fullName>
    </recommendedName>
</protein>
<reference evidence="2 3" key="1">
    <citation type="submission" date="2020-07" db="EMBL/GenBank/DDBJ databases">
        <title>Sequencing the genomes of 1000 actinobacteria strains.</title>
        <authorList>
            <person name="Klenk H.-P."/>
        </authorList>
    </citation>
    <scope>NUCLEOTIDE SEQUENCE [LARGE SCALE GENOMIC DNA]</scope>
    <source>
        <strain evidence="2 3">DSM 45278</strain>
    </source>
</reference>
<feature type="compositionally biased region" description="Gly residues" evidence="1">
    <location>
        <begin position="173"/>
        <end position="183"/>
    </location>
</feature>
<dbReference type="InterPro" id="IPR021522">
    <property type="entry name" value="MctB"/>
</dbReference>
<feature type="compositionally biased region" description="Acidic residues" evidence="1">
    <location>
        <begin position="223"/>
        <end position="238"/>
    </location>
</feature>
<organism evidence="2 3">
    <name type="scientific">Nocardiopsis sinuspersici</name>
    <dbReference type="NCBI Taxonomy" id="501010"/>
    <lineage>
        <taxon>Bacteria</taxon>
        <taxon>Bacillati</taxon>
        <taxon>Actinomycetota</taxon>
        <taxon>Actinomycetes</taxon>
        <taxon>Streptosporangiales</taxon>
        <taxon>Nocardiopsidaceae</taxon>
        <taxon>Nocardiopsis</taxon>
    </lineage>
</organism>
<proteinExistence type="predicted"/>
<gene>
    <name evidence="2" type="ORF">HNR06_000366</name>
</gene>
<evidence type="ECO:0000256" key="1">
    <source>
        <dbReference type="SAM" id="MobiDB-lite"/>
    </source>
</evidence>
<dbReference type="AlphaFoldDB" id="A0A7Z0BIV2"/>
<feature type="compositionally biased region" description="Basic and acidic residues" evidence="1">
    <location>
        <begin position="380"/>
        <end position="396"/>
    </location>
</feature>
<dbReference type="Proteomes" id="UP000584931">
    <property type="component" value="Unassembled WGS sequence"/>
</dbReference>
<evidence type="ECO:0000313" key="2">
    <source>
        <dbReference type="EMBL" id="NYH50777.1"/>
    </source>
</evidence>
<sequence>MIDFRYHLVSIIAVFLALTVGLVLGTTMLQDPLLNTLQSETDDLRGQTEELRTERDVADKVNAGADEMAEAVSKDMLDGLLTDLGVAVVAAPGADPKMADALAERVEEADGEVVGRVQITEAFLEGEKATFVDELTLQIAHQPEDLTGSPYEKAGAEIGRALASTEEDEDTGAGDGAESGDGEPGTASDGASDGASDDASDDASDGASDGASDDASDGASDGASDDASDGASDAESDDRGDGGSGYDPAAVLEAFSEGGLIVVEDDPAGAADAVLVVAPAAGASPGGDDPKTANAVLGALASALHEEVDAVAVAGDGPSARGDGMLAQARAEESAFATVDVATRPMGEIITILALAENLEEDGGAYGIGEGVRGFLPDPLPERIESSDEESSDGRTSDGGGGDGADEARRADRGGK</sequence>
<accession>A0A7Z0BIV2</accession>